<dbReference type="OrthoDB" id="1058301at2759"/>
<sequence length="177" mass="20724">MERQPFISRWDRQKRRLRLERRGGLLSQSRIFDPKLKGFTSRKQIFRYLLISIAVIAILPPLYFHFKLRRFIQVQEQKCSWLRNPPLICAHGGDSSKAFPNTKTAYQIALSSQVDCIEVDVSRSSDGFLFALHDRQGFATNIWEQHIQGWVLELKRVCGCRLKSLSQVLSFNRNIMI</sequence>
<evidence type="ECO:0000259" key="5">
    <source>
        <dbReference type="PROSITE" id="PS51704"/>
    </source>
</evidence>
<gene>
    <name evidence="6" type="ORF">CCAM_LOCUS23979</name>
</gene>
<reference evidence="6 7" key="1">
    <citation type="submission" date="2018-04" db="EMBL/GenBank/DDBJ databases">
        <authorList>
            <person name="Vogel A."/>
        </authorList>
    </citation>
    <scope>NUCLEOTIDE SEQUENCE [LARGE SCALE GENOMIC DNA]</scope>
</reference>
<dbReference type="PANTHER" id="PTHR47449">
    <property type="entry name" value="GLYCEROPHOSPHODIESTER PHOSPHODIESTERASE GDPD4"/>
    <property type="match status" value="1"/>
</dbReference>
<protein>
    <recommendedName>
        <fullName evidence="1">glycerophosphodiester phosphodiesterase</fullName>
        <ecNumber evidence="1">3.1.4.46</ecNumber>
    </recommendedName>
</protein>
<feature type="domain" description="GP-PDE" evidence="5">
    <location>
        <begin position="86"/>
        <end position="177"/>
    </location>
</feature>
<dbReference type="EMBL" id="OOIL02002336">
    <property type="protein sequence ID" value="VFQ82203.1"/>
    <property type="molecule type" value="Genomic_DNA"/>
</dbReference>
<dbReference type="InterPro" id="IPR030395">
    <property type="entry name" value="GP_PDE_dom"/>
</dbReference>
<evidence type="ECO:0000256" key="4">
    <source>
        <dbReference type="SAM" id="Phobius"/>
    </source>
</evidence>
<evidence type="ECO:0000256" key="1">
    <source>
        <dbReference type="ARBA" id="ARBA00012247"/>
    </source>
</evidence>
<dbReference type="PROSITE" id="PS51704">
    <property type="entry name" value="GP_PDE"/>
    <property type="match status" value="1"/>
</dbReference>
<evidence type="ECO:0000313" key="7">
    <source>
        <dbReference type="Proteomes" id="UP000595140"/>
    </source>
</evidence>
<dbReference type="SUPFAM" id="SSF51695">
    <property type="entry name" value="PLC-like phosphodiesterases"/>
    <property type="match status" value="1"/>
</dbReference>
<dbReference type="Gene3D" id="3.20.20.190">
    <property type="entry name" value="Phosphatidylinositol (PI) phosphodiesterase"/>
    <property type="match status" value="1"/>
</dbReference>
<keyword evidence="4" id="KW-0472">Membrane</keyword>
<name>A0A484M040_9ASTE</name>
<dbReference type="AlphaFoldDB" id="A0A484M040"/>
<keyword evidence="2" id="KW-0319">Glycerol metabolism</keyword>
<dbReference type="GO" id="GO:0006071">
    <property type="term" value="P:glycerol metabolic process"/>
    <property type="evidence" value="ECO:0007669"/>
    <property type="project" value="UniProtKB-KW"/>
</dbReference>
<dbReference type="PANTHER" id="PTHR47449:SF2">
    <property type="entry name" value="GLYCEROPHOSPHODIESTER PHOSPHODIESTERASE GDPD4"/>
    <property type="match status" value="1"/>
</dbReference>
<accession>A0A484M040</accession>
<dbReference type="Pfam" id="PF03009">
    <property type="entry name" value="GDPD"/>
    <property type="match status" value="1"/>
</dbReference>
<keyword evidence="4" id="KW-0812">Transmembrane</keyword>
<dbReference type="InterPro" id="IPR017946">
    <property type="entry name" value="PLC-like_Pdiesterase_TIM-brl"/>
</dbReference>
<dbReference type="EC" id="3.1.4.46" evidence="1"/>
<dbReference type="GO" id="GO:0006629">
    <property type="term" value="P:lipid metabolic process"/>
    <property type="evidence" value="ECO:0007669"/>
    <property type="project" value="InterPro"/>
</dbReference>
<comment type="catalytic activity">
    <reaction evidence="3">
        <text>a sn-glycero-3-phosphodiester + H2O = an alcohol + sn-glycerol 3-phosphate + H(+)</text>
        <dbReference type="Rhea" id="RHEA:12969"/>
        <dbReference type="ChEBI" id="CHEBI:15377"/>
        <dbReference type="ChEBI" id="CHEBI:15378"/>
        <dbReference type="ChEBI" id="CHEBI:30879"/>
        <dbReference type="ChEBI" id="CHEBI:57597"/>
        <dbReference type="ChEBI" id="CHEBI:83408"/>
        <dbReference type="EC" id="3.1.4.46"/>
    </reaction>
</comment>
<proteinExistence type="predicted"/>
<evidence type="ECO:0000256" key="2">
    <source>
        <dbReference type="ARBA" id="ARBA00022798"/>
    </source>
</evidence>
<keyword evidence="7" id="KW-1185">Reference proteome</keyword>
<dbReference type="GO" id="GO:0008889">
    <property type="term" value="F:glycerophosphodiester phosphodiesterase activity"/>
    <property type="evidence" value="ECO:0007669"/>
    <property type="project" value="UniProtKB-EC"/>
</dbReference>
<evidence type="ECO:0000256" key="3">
    <source>
        <dbReference type="ARBA" id="ARBA00047512"/>
    </source>
</evidence>
<keyword evidence="4" id="KW-1133">Transmembrane helix</keyword>
<organism evidence="6 7">
    <name type="scientific">Cuscuta campestris</name>
    <dbReference type="NCBI Taxonomy" id="132261"/>
    <lineage>
        <taxon>Eukaryota</taxon>
        <taxon>Viridiplantae</taxon>
        <taxon>Streptophyta</taxon>
        <taxon>Embryophyta</taxon>
        <taxon>Tracheophyta</taxon>
        <taxon>Spermatophyta</taxon>
        <taxon>Magnoliopsida</taxon>
        <taxon>eudicotyledons</taxon>
        <taxon>Gunneridae</taxon>
        <taxon>Pentapetalae</taxon>
        <taxon>asterids</taxon>
        <taxon>lamiids</taxon>
        <taxon>Solanales</taxon>
        <taxon>Convolvulaceae</taxon>
        <taxon>Cuscuteae</taxon>
        <taxon>Cuscuta</taxon>
        <taxon>Cuscuta subgen. Grammica</taxon>
        <taxon>Cuscuta sect. Cleistogrammica</taxon>
    </lineage>
</organism>
<evidence type="ECO:0000313" key="6">
    <source>
        <dbReference type="EMBL" id="VFQ82203.1"/>
    </source>
</evidence>
<dbReference type="Proteomes" id="UP000595140">
    <property type="component" value="Unassembled WGS sequence"/>
</dbReference>
<dbReference type="InterPro" id="IPR044236">
    <property type="entry name" value="GDPD4"/>
</dbReference>
<feature type="transmembrane region" description="Helical" evidence="4">
    <location>
        <begin position="45"/>
        <end position="66"/>
    </location>
</feature>